<dbReference type="GO" id="GO:0006511">
    <property type="term" value="P:ubiquitin-dependent protein catabolic process"/>
    <property type="evidence" value="ECO:0007669"/>
    <property type="project" value="TreeGrafter"/>
</dbReference>
<keyword evidence="6" id="KW-1185">Reference proteome</keyword>
<evidence type="ECO:0000256" key="1">
    <source>
        <dbReference type="PROSITE-ProRule" id="PRU00175"/>
    </source>
</evidence>
<keyword evidence="3" id="KW-0472">Membrane</keyword>
<dbReference type="AlphaFoldDB" id="A0AA38KTC2"/>
<feature type="transmembrane region" description="Helical" evidence="3">
    <location>
        <begin position="104"/>
        <end position="122"/>
    </location>
</feature>
<keyword evidence="1" id="KW-0862">Zinc</keyword>
<dbReference type="PANTHER" id="PTHR22696">
    <property type="entry name" value="E3 UBIQUITIN-PROTEIN LIGASE RNF26"/>
    <property type="match status" value="1"/>
</dbReference>
<comment type="caution">
    <text evidence="5">The sequence shown here is derived from an EMBL/GenBank/DDBJ whole genome shotgun (WGS) entry which is preliminary data.</text>
</comment>
<dbReference type="InterPro" id="IPR001841">
    <property type="entry name" value="Znf_RING"/>
</dbReference>
<feature type="transmembrane region" description="Helical" evidence="3">
    <location>
        <begin position="173"/>
        <end position="193"/>
    </location>
</feature>
<evidence type="ECO:0000256" key="2">
    <source>
        <dbReference type="SAM" id="MobiDB-lite"/>
    </source>
</evidence>
<dbReference type="GO" id="GO:0061630">
    <property type="term" value="F:ubiquitin protein ligase activity"/>
    <property type="evidence" value="ECO:0007669"/>
    <property type="project" value="TreeGrafter"/>
</dbReference>
<dbReference type="GO" id="GO:0016567">
    <property type="term" value="P:protein ubiquitination"/>
    <property type="evidence" value="ECO:0007669"/>
    <property type="project" value="TreeGrafter"/>
</dbReference>
<dbReference type="InterPro" id="IPR013083">
    <property type="entry name" value="Znf_RING/FYVE/PHD"/>
</dbReference>
<dbReference type="EMBL" id="MU793306">
    <property type="protein sequence ID" value="KAJ3786786.1"/>
    <property type="molecule type" value="Genomic_DNA"/>
</dbReference>
<protein>
    <recommendedName>
        <fullName evidence="4">RING-type domain-containing protein</fullName>
    </recommendedName>
</protein>
<proteinExistence type="predicted"/>
<accession>A0AA38KTC2</accession>
<name>A0AA38KTC2_9AGAR</name>
<feature type="transmembrane region" description="Helical" evidence="3">
    <location>
        <begin position="436"/>
        <end position="455"/>
    </location>
</feature>
<feature type="region of interest" description="Disordered" evidence="2">
    <location>
        <begin position="713"/>
        <end position="750"/>
    </location>
</feature>
<feature type="domain" description="RING-type" evidence="4">
    <location>
        <begin position="849"/>
        <end position="892"/>
    </location>
</feature>
<dbReference type="Pfam" id="PF13920">
    <property type="entry name" value="zf-C3HC4_3"/>
    <property type="match status" value="1"/>
</dbReference>
<evidence type="ECO:0000259" key="4">
    <source>
        <dbReference type="PROSITE" id="PS50089"/>
    </source>
</evidence>
<organism evidence="5 6">
    <name type="scientific">Lentinula aff. detonsa</name>
    <dbReference type="NCBI Taxonomy" id="2804958"/>
    <lineage>
        <taxon>Eukaryota</taxon>
        <taxon>Fungi</taxon>
        <taxon>Dikarya</taxon>
        <taxon>Basidiomycota</taxon>
        <taxon>Agaricomycotina</taxon>
        <taxon>Agaricomycetes</taxon>
        <taxon>Agaricomycetidae</taxon>
        <taxon>Agaricales</taxon>
        <taxon>Marasmiineae</taxon>
        <taxon>Omphalotaceae</taxon>
        <taxon>Lentinula</taxon>
    </lineage>
</organism>
<keyword evidence="3" id="KW-0812">Transmembrane</keyword>
<dbReference type="GO" id="GO:0008270">
    <property type="term" value="F:zinc ion binding"/>
    <property type="evidence" value="ECO:0007669"/>
    <property type="project" value="UniProtKB-KW"/>
</dbReference>
<gene>
    <name evidence="5" type="ORF">GGU10DRAFT_289558</name>
</gene>
<reference evidence="5" key="1">
    <citation type="submission" date="2022-08" db="EMBL/GenBank/DDBJ databases">
        <authorList>
            <consortium name="DOE Joint Genome Institute"/>
            <person name="Min B."/>
            <person name="Riley R."/>
            <person name="Sierra-Patev S."/>
            <person name="Naranjo-Ortiz M."/>
            <person name="Looney B."/>
            <person name="Konkel Z."/>
            <person name="Slot J.C."/>
            <person name="Sakamoto Y."/>
            <person name="Steenwyk J.L."/>
            <person name="Rokas A."/>
            <person name="Carro J."/>
            <person name="Camarero S."/>
            <person name="Ferreira P."/>
            <person name="Molpeceres G."/>
            <person name="Ruiz-Duenas F.J."/>
            <person name="Serrano A."/>
            <person name="Henrissat B."/>
            <person name="Drula E."/>
            <person name="Hughes K.W."/>
            <person name="Mata J.L."/>
            <person name="Ishikawa N.K."/>
            <person name="Vargas-Isla R."/>
            <person name="Ushijima S."/>
            <person name="Smith C.A."/>
            <person name="Ahrendt S."/>
            <person name="Andreopoulos W."/>
            <person name="He G."/>
            <person name="Labutti K."/>
            <person name="Lipzen A."/>
            <person name="Ng V."/>
            <person name="Sandor L."/>
            <person name="Barry K."/>
            <person name="Martinez A.T."/>
            <person name="Xiao Y."/>
            <person name="Gibbons J.G."/>
            <person name="Terashima K."/>
            <person name="Hibbett D.S."/>
            <person name="Grigoriev I.V."/>
        </authorList>
    </citation>
    <scope>NUCLEOTIDE SEQUENCE</scope>
    <source>
        <strain evidence="5">TFB10291</strain>
    </source>
</reference>
<feature type="compositionally biased region" description="Basic and acidic residues" evidence="2">
    <location>
        <begin position="673"/>
        <end position="691"/>
    </location>
</feature>
<feature type="region of interest" description="Disordered" evidence="2">
    <location>
        <begin position="668"/>
        <end position="695"/>
    </location>
</feature>
<dbReference type="PROSITE" id="PS50089">
    <property type="entry name" value="ZF_RING_2"/>
    <property type="match status" value="1"/>
</dbReference>
<dbReference type="Gene3D" id="3.30.40.10">
    <property type="entry name" value="Zinc/RING finger domain, C3HC4 (zinc finger)"/>
    <property type="match status" value="1"/>
</dbReference>
<keyword evidence="1" id="KW-0863">Zinc-finger</keyword>
<dbReference type="CDD" id="cd16616">
    <property type="entry name" value="mRING-HC-C4C4_Asi1p-like"/>
    <property type="match status" value="1"/>
</dbReference>
<evidence type="ECO:0000313" key="6">
    <source>
        <dbReference type="Proteomes" id="UP001163798"/>
    </source>
</evidence>
<feature type="transmembrane region" description="Helical" evidence="3">
    <location>
        <begin position="327"/>
        <end position="346"/>
    </location>
</feature>
<dbReference type="Proteomes" id="UP001163798">
    <property type="component" value="Unassembled WGS sequence"/>
</dbReference>
<dbReference type="PANTHER" id="PTHR22696:SF1">
    <property type="entry name" value="E3 UBIQUITIN-PROTEIN LIGASE RNF26"/>
    <property type="match status" value="1"/>
</dbReference>
<keyword evidence="3" id="KW-1133">Transmembrane helix</keyword>
<keyword evidence="1" id="KW-0479">Metal-binding</keyword>
<sequence length="904" mass="99189">MAADITTPQQQHTLLSSGLGSSYNISFNLSSLFRYPSRFLAKFMNKGYSAASTFADTGLLDATNTAWMDSSETLSTAATATMTSIGTAKAEAMSASTTAFPGPWGFFSSGYMCGLLIMGVLMHRIDNIFVPTNTHMFHHHHPAHGNHANYGTWNRSFFNRFLPININRTSTRLAIHLPTLYLMFRVLLLWGIMLLQTADLFPGAKSQSLADTDSGNLTQNVYDILYRLGKWSASWETEDVCWHTFCAICAAFCVEGFVKGLDGNGHGFGFGFAEHMQANTSPFNLVGYAFLLHIYSSPLTHAFKPNKADYTNSDRTDSDMLPSRPDTHVLITLAIPLLQLTLFHLLSVRKRWSRHRMLPTALASMLSLAHFHVTLGGHLMGALSKPSSYSSTTATTTSSPLYQSAPAPLPVYTYTPHHTTHGYPILNYIPNIFETLLISTIFLTIFLNSLTQLLITGRVDKPLLGLGISTGSGSGIDNSGGWRGWMTEMADLIPWEEDFGVVLLRVGTASLEATGLRGWGNEVGGVVASSLPSERSNSSEPRKFGTVRLTRTGVVGVSSGSVDVIEAGGGRRGKDKAQNGKGRTRLLRGWNNEVREVDLGSDGTSRRRYGINGILTFNAQWFTELAKFAKSASAVVLGVVKMGLTVGWEVLRGRRKLFQRGSYGNTRVQGAVRDSRDAESSAQEGDEKNADAEEEEEVLYRKFLRGDLVSFESDEEDQDFDLPNVDQDDDDKGDEESSDLGEEVESDPLEETVLLYADLSNRETSHGPSTTETILAHMSYPGSSPLTRRRYASLHKHTHGSGLSSDDFSSFVNDEFDGNVSNVRGPQADSTSVGVNRGGDEFDEARRNCVICTTEARVIICWPCRCLAMCDSCRESLAARSSASKHRCPCCRRGVDGYSRIYIP</sequence>
<evidence type="ECO:0000313" key="5">
    <source>
        <dbReference type="EMBL" id="KAJ3786786.1"/>
    </source>
</evidence>
<evidence type="ECO:0000256" key="3">
    <source>
        <dbReference type="SAM" id="Phobius"/>
    </source>
</evidence>